<dbReference type="EMBL" id="CAUJNA010000427">
    <property type="protein sequence ID" value="CAJ1376899.1"/>
    <property type="molecule type" value="Genomic_DNA"/>
</dbReference>
<evidence type="ECO:0008006" key="4">
    <source>
        <dbReference type="Google" id="ProtNLM"/>
    </source>
</evidence>
<dbReference type="GO" id="GO:0005783">
    <property type="term" value="C:endoplasmic reticulum"/>
    <property type="evidence" value="ECO:0007669"/>
    <property type="project" value="TreeGrafter"/>
</dbReference>
<dbReference type="SUPFAM" id="SSF52833">
    <property type="entry name" value="Thioredoxin-like"/>
    <property type="match status" value="1"/>
</dbReference>
<dbReference type="GO" id="GO:0003756">
    <property type="term" value="F:protein disulfide isomerase activity"/>
    <property type="evidence" value="ECO:0007669"/>
    <property type="project" value="TreeGrafter"/>
</dbReference>
<name>A0AA36HYN4_9DINO</name>
<dbReference type="Proteomes" id="UP001178507">
    <property type="component" value="Unassembled WGS sequence"/>
</dbReference>
<comment type="similarity">
    <text evidence="1">Belongs to the protein disulfide isomerase family.</text>
</comment>
<dbReference type="Gene3D" id="3.40.30.10">
    <property type="entry name" value="Glutaredoxin"/>
    <property type="match status" value="1"/>
</dbReference>
<comment type="caution">
    <text evidence="2">The sequence shown here is derived from an EMBL/GenBank/DDBJ whole genome shotgun (WGS) entry which is preliminary data.</text>
</comment>
<proteinExistence type="inferred from homology"/>
<evidence type="ECO:0000256" key="1">
    <source>
        <dbReference type="ARBA" id="ARBA00006347"/>
    </source>
</evidence>
<reference evidence="2" key="1">
    <citation type="submission" date="2023-08" db="EMBL/GenBank/DDBJ databases">
        <authorList>
            <person name="Chen Y."/>
            <person name="Shah S."/>
            <person name="Dougan E. K."/>
            <person name="Thang M."/>
            <person name="Chan C."/>
        </authorList>
    </citation>
    <scope>NUCLEOTIDE SEQUENCE</scope>
</reference>
<gene>
    <name evidence="2" type="ORF">EVOR1521_LOCUS5840</name>
</gene>
<dbReference type="AlphaFoldDB" id="A0AA36HYN4"/>
<dbReference type="InterPro" id="IPR036249">
    <property type="entry name" value="Thioredoxin-like_sf"/>
</dbReference>
<protein>
    <recommendedName>
        <fullName evidence="4">Thioredoxin domain-containing protein</fullName>
    </recommendedName>
</protein>
<organism evidence="2 3">
    <name type="scientific">Effrenium voratum</name>
    <dbReference type="NCBI Taxonomy" id="2562239"/>
    <lineage>
        <taxon>Eukaryota</taxon>
        <taxon>Sar</taxon>
        <taxon>Alveolata</taxon>
        <taxon>Dinophyceae</taxon>
        <taxon>Suessiales</taxon>
        <taxon>Symbiodiniaceae</taxon>
        <taxon>Effrenium</taxon>
    </lineage>
</organism>
<evidence type="ECO:0000313" key="2">
    <source>
        <dbReference type="EMBL" id="CAJ1376899.1"/>
    </source>
</evidence>
<accession>A0AA36HYN4</accession>
<dbReference type="GO" id="GO:0006457">
    <property type="term" value="P:protein folding"/>
    <property type="evidence" value="ECO:0007669"/>
    <property type="project" value="TreeGrafter"/>
</dbReference>
<keyword evidence="3" id="KW-1185">Reference proteome</keyword>
<dbReference type="GO" id="GO:0034976">
    <property type="term" value="P:response to endoplasmic reticulum stress"/>
    <property type="evidence" value="ECO:0007669"/>
    <property type="project" value="TreeGrafter"/>
</dbReference>
<sequence length="521" mass="57822">MLFPDTRVLLPGLQAIFTGQMQHTSLLQFTVGPWPPLVQSREQLQEAVQESGRQGTFVGLFRSSDMAGPLQELWPLDCLKRHKRAYAFARWGNESSENTSKSEEDLWRWAGLGFSKALRIREVQEGQMLKQEVEVSEEDFQPEEAIVYVRADDDACEFAPSGGFVVYQEGGSLPSKPWPSWTWRPGTWRDQVEAFCAWCERQVLAPATVFDAPRAAALDGTFDWLLFLFAPKVTEDQNLAEGFDRELRRLERFARAACAKDKRYQEVLPVIVPAGGEDIAAFRASFGLGSFEPTLPLPREGDSQSGCRALEDTEEASRRVLFATSLFNTRTRRKYPAPGGAGWCPGDELALCLFTDAVLDGRVSPYVRSTKRPELASPGVKELCGSSVDLELLQPVKANESEVLLLLYAPFCSHSLHFFWLWNQLSAAIQAATGPRNGTVKDLQLAQMDAMQNEHPDLPPTRQFPTLVFCRAKKDTGESGAAVEFLTYEGPATLSAILAWLGEYSAFAPPNLQAATQAAEG</sequence>
<evidence type="ECO:0000313" key="3">
    <source>
        <dbReference type="Proteomes" id="UP001178507"/>
    </source>
</evidence>
<dbReference type="PANTHER" id="PTHR18929">
    <property type="entry name" value="PROTEIN DISULFIDE ISOMERASE"/>
    <property type="match status" value="1"/>
</dbReference>